<dbReference type="AlphaFoldDB" id="G0QVG2"/>
<proteinExistence type="predicted"/>
<accession>G0QVG2</accession>
<dbReference type="eggNOG" id="ENOG502SVWE">
    <property type="taxonomic scope" value="Eukaryota"/>
</dbReference>
<dbReference type="InParanoid" id="G0QVG2"/>
<evidence type="ECO:0000313" key="2">
    <source>
        <dbReference type="Proteomes" id="UP000008983"/>
    </source>
</evidence>
<protein>
    <submittedName>
        <fullName evidence="1">Uncharacterized protein</fullName>
    </submittedName>
</protein>
<reference evidence="1 2" key="1">
    <citation type="submission" date="2011-07" db="EMBL/GenBank/DDBJ databases">
        <authorList>
            <person name="Coyne R."/>
            <person name="Brami D."/>
            <person name="Johnson J."/>
            <person name="Hostetler J."/>
            <person name="Hannick L."/>
            <person name="Clark T."/>
            <person name="Cassidy-Hanley D."/>
            <person name="Inman J."/>
        </authorList>
    </citation>
    <scope>NUCLEOTIDE SEQUENCE [LARGE SCALE GENOMIC DNA]</scope>
    <source>
        <strain evidence="1 2">G5</strain>
    </source>
</reference>
<dbReference type="RefSeq" id="XP_004032385.1">
    <property type="nucleotide sequence ID" value="XM_004032337.1"/>
</dbReference>
<keyword evidence="2" id="KW-1185">Reference proteome</keyword>
<dbReference type="GeneID" id="14906915"/>
<gene>
    <name evidence="1" type="ORF">IMG5_123410</name>
</gene>
<dbReference type="OrthoDB" id="301607at2759"/>
<sequence length="210" mass="24775">MNPLGPLDIIDPSNIGGREQLMNRMFNHQTALLTIKPTIDIRKGPRPHVDAKKLHKDKPKYKKLLEYGNVFNTFNAVQNTKKGLIDSKEPQTLNLTYLWGNKPHPFIHNQKAQIITKEEYDIYKKEFLKKNHGSYLFDDDFGDEIPKVKGNLQEDYDIIKQKLVFLIVKYRIYKEEDIEVLFARTTVHNRHLKMEKLDEIFILIKDELNK</sequence>
<dbReference type="EMBL" id="GL983942">
    <property type="protein sequence ID" value="EGR30798.1"/>
    <property type="molecule type" value="Genomic_DNA"/>
</dbReference>
<organism evidence="1 2">
    <name type="scientific">Ichthyophthirius multifiliis</name>
    <name type="common">White spot disease agent</name>
    <name type="synonym">Ich</name>
    <dbReference type="NCBI Taxonomy" id="5932"/>
    <lineage>
        <taxon>Eukaryota</taxon>
        <taxon>Sar</taxon>
        <taxon>Alveolata</taxon>
        <taxon>Ciliophora</taxon>
        <taxon>Intramacronucleata</taxon>
        <taxon>Oligohymenophorea</taxon>
        <taxon>Hymenostomatida</taxon>
        <taxon>Ophryoglenina</taxon>
        <taxon>Ichthyophthirius</taxon>
    </lineage>
</organism>
<name>G0QVG2_ICHMU</name>
<evidence type="ECO:0000313" key="1">
    <source>
        <dbReference type="EMBL" id="EGR30798.1"/>
    </source>
</evidence>
<dbReference type="OMA" id="VWIEDIF"/>
<dbReference type="Proteomes" id="UP000008983">
    <property type="component" value="Unassembled WGS sequence"/>
</dbReference>